<reference evidence="1" key="1">
    <citation type="submission" date="2023-10" db="EMBL/GenBank/DDBJ databases">
        <title>Genome assemblies of two species of porcelain crab, Petrolisthes cinctipes and Petrolisthes manimaculis (Anomura: Porcellanidae).</title>
        <authorList>
            <person name="Angst P."/>
        </authorList>
    </citation>
    <scope>NUCLEOTIDE SEQUENCE</scope>
    <source>
        <strain evidence="1">PB745_01</strain>
        <tissue evidence="1">Gill</tissue>
    </source>
</reference>
<comment type="caution">
    <text evidence="1">The sequence shown here is derived from an EMBL/GenBank/DDBJ whole genome shotgun (WGS) entry which is preliminary data.</text>
</comment>
<dbReference type="EMBL" id="JAWQEG010002102">
    <property type="protein sequence ID" value="KAK3874458.1"/>
    <property type="molecule type" value="Genomic_DNA"/>
</dbReference>
<dbReference type="AlphaFoldDB" id="A0AAE1FM44"/>
<evidence type="ECO:0000313" key="2">
    <source>
        <dbReference type="Proteomes" id="UP001286313"/>
    </source>
</evidence>
<proteinExistence type="predicted"/>
<dbReference type="Proteomes" id="UP001286313">
    <property type="component" value="Unassembled WGS sequence"/>
</dbReference>
<accession>A0AAE1FM44</accession>
<keyword evidence="2" id="KW-1185">Reference proteome</keyword>
<evidence type="ECO:0000313" key="1">
    <source>
        <dbReference type="EMBL" id="KAK3874458.1"/>
    </source>
</evidence>
<sequence>MIRDMEGVCLSPISLICDPVSRHSHLVPPILRSTTPSSLQSFVPPLSSLESLVPPHPRHSNPSFYHTLVTPILRSTTLVTPILRSTTLITPILRSTTLVTPILRFTTLVTPILRSTTPSSLHALQSSKSAPQLLHLHVLLAQQKQQKVEQSGIQNRNDRHNSLTLTLRFSWPFCCFVKPRQQQQKKR</sequence>
<gene>
    <name evidence="1" type="ORF">Pcinc_020622</name>
</gene>
<protein>
    <submittedName>
        <fullName evidence="1">Uncharacterized protein</fullName>
    </submittedName>
</protein>
<organism evidence="1 2">
    <name type="scientific">Petrolisthes cinctipes</name>
    <name type="common">Flat porcelain crab</name>
    <dbReference type="NCBI Taxonomy" id="88211"/>
    <lineage>
        <taxon>Eukaryota</taxon>
        <taxon>Metazoa</taxon>
        <taxon>Ecdysozoa</taxon>
        <taxon>Arthropoda</taxon>
        <taxon>Crustacea</taxon>
        <taxon>Multicrustacea</taxon>
        <taxon>Malacostraca</taxon>
        <taxon>Eumalacostraca</taxon>
        <taxon>Eucarida</taxon>
        <taxon>Decapoda</taxon>
        <taxon>Pleocyemata</taxon>
        <taxon>Anomura</taxon>
        <taxon>Galatheoidea</taxon>
        <taxon>Porcellanidae</taxon>
        <taxon>Petrolisthes</taxon>
    </lineage>
</organism>
<name>A0AAE1FM44_PETCI</name>